<name>A0A014NQ72_9GAMM</name>
<accession>A0A014NQ72</accession>
<dbReference type="Proteomes" id="UP000019918">
    <property type="component" value="Unassembled WGS sequence"/>
</dbReference>
<sequence length="194" mass="21892">MQTGKFRILLLVFSVFVVKNIEAGSPQFSDFKVEKSTGPFTQVLSLTKKQKAFTDKWQRIMQHELSKAVNFSGHYRLYLSWNGELPGECGDDRWVCGWILDKKTGEVVSTLPEFNGNTAYFSYNDNGTPRPDEFSPIFYPDSSMLWIAGSNLPARGSGNNECAIIIYNFKGNQFTPLVHAECEVDRGDDSNSHN</sequence>
<dbReference type="AlphaFoldDB" id="A0A014NQ72"/>
<organism evidence="1 2">
    <name type="scientific">Erwinia mallotivora</name>
    <dbReference type="NCBI Taxonomy" id="69222"/>
    <lineage>
        <taxon>Bacteria</taxon>
        <taxon>Pseudomonadati</taxon>
        <taxon>Pseudomonadota</taxon>
        <taxon>Gammaproteobacteria</taxon>
        <taxon>Enterobacterales</taxon>
        <taxon>Erwiniaceae</taxon>
        <taxon>Erwinia</taxon>
    </lineage>
</organism>
<dbReference type="RefSeq" id="WP_034936300.1">
    <property type="nucleotide sequence ID" value="NZ_JFHN01000042.1"/>
</dbReference>
<evidence type="ECO:0000313" key="1">
    <source>
        <dbReference type="EMBL" id="EXU75980.1"/>
    </source>
</evidence>
<dbReference type="OrthoDB" id="6505582at2"/>
<protein>
    <submittedName>
        <fullName evidence="1">Uncharacterized protein</fullName>
    </submittedName>
</protein>
<dbReference type="STRING" id="69222.BG55_08570"/>
<keyword evidence="2" id="KW-1185">Reference proteome</keyword>
<proteinExistence type="predicted"/>
<reference evidence="1 2" key="1">
    <citation type="submission" date="2014-02" db="EMBL/GenBank/DDBJ databases">
        <title>Draft genome of Erwinia mallotivora strain BT-MARDI, a papaya dieback pathogen.</title>
        <authorList>
            <person name="Redzuan R."/>
            <person name="Abu Bakar N."/>
            <person name="Badrun R."/>
            <person name="Mohd Raih M.F."/>
            <person name="Rozano L."/>
            <person name="Mat Amin N."/>
        </authorList>
    </citation>
    <scope>NUCLEOTIDE SEQUENCE [LARGE SCALE GENOMIC DNA]</scope>
    <source>
        <strain evidence="1 2">BT-MARDI</strain>
    </source>
</reference>
<dbReference type="EMBL" id="JFHN01000042">
    <property type="protein sequence ID" value="EXU75980.1"/>
    <property type="molecule type" value="Genomic_DNA"/>
</dbReference>
<gene>
    <name evidence="1" type="ORF">BG55_08570</name>
</gene>
<evidence type="ECO:0000313" key="2">
    <source>
        <dbReference type="Proteomes" id="UP000019918"/>
    </source>
</evidence>
<comment type="caution">
    <text evidence="1">The sequence shown here is derived from an EMBL/GenBank/DDBJ whole genome shotgun (WGS) entry which is preliminary data.</text>
</comment>